<evidence type="ECO:0000256" key="4">
    <source>
        <dbReference type="ARBA" id="ARBA00022833"/>
    </source>
</evidence>
<dbReference type="PANTHER" id="PTHR11271:SF48">
    <property type="entry name" value="AMIDOHYDROLASE-RELATED DOMAIN-CONTAINING PROTEIN"/>
    <property type="match status" value="1"/>
</dbReference>
<keyword evidence="7" id="KW-1185">Reference proteome</keyword>
<dbReference type="Pfam" id="PF01979">
    <property type="entry name" value="Amidohydro_1"/>
    <property type="match status" value="1"/>
</dbReference>
<dbReference type="PANTHER" id="PTHR11271">
    <property type="entry name" value="GUANINE DEAMINASE"/>
    <property type="match status" value="1"/>
</dbReference>
<evidence type="ECO:0000256" key="2">
    <source>
        <dbReference type="ARBA" id="ARBA00022723"/>
    </source>
</evidence>
<gene>
    <name evidence="6" type="primary">hutF</name>
    <name evidence="6" type="ORF">JL102_16880</name>
</gene>
<dbReference type="InterPro" id="IPR011059">
    <property type="entry name" value="Metal-dep_hydrolase_composite"/>
</dbReference>
<dbReference type="InterPro" id="IPR010252">
    <property type="entry name" value="HutF"/>
</dbReference>
<evidence type="ECO:0000313" key="7">
    <source>
        <dbReference type="Proteomes" id="UP000659388"/>
    </source>
</evidence>
<evidence type="ECO:0000256" key="1">
    <source>
        <dbReference type="ARBA" id="ARBA00001947"/>
    </source>
</evidence>
<dbReference type="GO" id="GO:0005829">
    <property type="term" value="C:cytosol"/>
    <property type="evidence" value="ECO:0007669"/>
    <property type="project" value="TreeGrafter"/>
</dbReference>
<keyword evidence="4" id="KW-0862">Zinc</keyword>
<dbReference type="InterPro" id="IPR051607">
    <property type="entry name" value="Metallo-dep_hydrolases"/>
</dbReference>
<dbReference type="GO" id="GO:0046872">
    <property type="term" value="F:metal ion binding"/>
    <property type="evidence" value="ECO:0007669"/>
    <property type="project" value="UniProtKB-KW"/>
</dbReference>
<sequence length="456" mass="51559">MKHFHFQALLQKEGWSENVYVGVDKAGLITNISTEAPSEEVQRVKGYVLPAFQNAHSHAFQYAMAGLAENFKRGMKDNFWSWRETMYQIALTISPDDLEHIAAMVYSEMVRHGYSEVAEFHYLHHDKDGKPYSHIAEHGERLVAAAQKAGIKITLVPMFYQKGGFGQVPTDRQRRFISKTKEDYGRLLEATRSVTEKYNGASLGFGIHSLRAVEPEDVIKTYEEAPLNMPFHIHVSEQLKEIDDSLAYLGKRPVEWLLDNIQMDDRCHLVHATHLINAEVSRLARSKANVVLCPTTEGNLGDGIFRLKDYHHQGGKWSIGTDSHISLNPLEELRMLDYGQRLSSHERSTFLGDKTSSSSSYALSQFIFNGRKAMGRSSENYFEVGQPLDAVIYNADAPLLAASSSENILPTIIYSLDSSYTVNTIIQGQFASERAQVNRESIVKEFSKTIHRLTIR</sequence>
<dbReference type="EMBL" id="JAESIY010000009">
    <property type="protein sequence ID" value="MBL3657827.1"/>
    <property type="molecule type" value="Genomic_DNA"/>
</dbReference>
<evidence type="ECO:0000256" key="3">
    <source>
        <dbReference type="ARBA" id="ARBA00022801"/>
    </source>
</evidence>
<keyword evidence="2" id="KW-0479">Metal-binding</keyword>
<dbReference type="GO" id="GO:0050416">
    <property type="term" value="F:formimidoylglutamate deiminase activity"/>
    <property type="evidence" value="ECO:0007669"/>
    <property type="project" value="UniProtKB-EC"/>
</dbReference>
<dbReference type="AlphaFoldDB" id="A0A937F7F2"/>
<keyword evidence="3 6" id="KW-0378">Hydrolase</keyword>
<evidence type="ECO:0000259" key="5">
    <source>
        <dbReference type="Pfam" id="PF01979"/>
    </source>
</evidence>
<reference evidence="6" key="1">
    <citation type="submission" date="2021-01" db="EMBL/GenBank/DDBJ databases">
        <title>Fulvivirga kasyanovii gen. nov., sp nov., a novel member of the phylum Bacteroidetes isolated from seawater in a mussel farm.</title>
        <authorList>
            <person name="Zhao L.-H."/>
            <person name="Wang Z.-J."/>
        </authorList>
    </citation>
    <scope>NUCLEOTIDE SEQUENCE</scope>
    <source>
        <strain evidence="6">2943</strain>
    </source>
</reference>
<dbReference type="NCBIfam" id="TIGR02022">
    <property type="entry name" value="hutF"/>
    <property type="match status" value="1"/>
</dbReference>
<name>A0A937F7F2_9BACT</name>
<accession>A0A937F7F2</accession>
<comment type="caution">
    <text evidence="6">The sequence shown here is derived from an EMBL/GenBank/DDBJ whole genome shotgun (WGS) entry which is preliminary data.</text>
</comment>
<organism evidence="6 7">
    <name type="scientific">Fulvivirga sediminis</name>
    <dbReference type="NCBI Taxonomy" id="2803949"/>
    <lineage>
        <taxon>Bacteria</taxon>
        <taxon>Pseudomonadati</taxon>
        <taxon>Bacteroidota</taxon>
        <taxon>Cytophagia</taxon>
        <taxon>Cytophagales</taxon>
        <taxon>Fulvivirgaceae</taxon>
        <taxon>Fulvivirga</taxon>
    </lineage>
</organism>
<dbReference type="Gene3D" id="2.30.40.10">
    <property type="entry name" value="Urease, subunit C, domain 1"/>
    <property type="match status" value="1"/>
</dbReference>
<dbReference type="InterPro" id="IPR006680">
    <property type="entry name" value="Amidohydro-rel"/>
</dbReference>
<dbReference type="EC" id="3.5.3.13" evidence="6"/>
<proteinExistence type="predicted"/>
<dbReference type="GO" id="GO:0019239">
    <property type="term" value="F:deaminase activity"/>
    <property type="evidence" value="ECO:0007669"/>
    <property type="project" value="TreeGrafter"/>
</dbReference>
<evidence type="ECO:0000313" key="6">
    <source>
        <dbReference type="EMBL" id="MBL3657827.1"/>
    </source>
</evidence>
<protein>
    <submittedName>
        <fullName evidence="6">Formimidoylglutamate deiminase</fullName>
        <ecNumber evidence="6">3.5.3.13</ecNumber>
    </submittedName>
</protein>
<dbReference type="InterPro" id="IPR032466">
    <property type="entry name" value="Metal_Hydrolase"/>
</dbReference>
<dbReference type="RefSeq" id="WP_202245612.1">
    <property type="nucleotide sequence ID" value="NZ_JAESIY010000009.1"/>
</dbReference>
<dbReference type="Gene3D" id="3.20.20.140">
    <property type="entry name" value="Metal-dependent hydrolases"/>
    <property type="match status" value="1"/>
</dbReference>
<dbReference type="SUPFAM" id="SSF51556">
    <property type="entry name" value="Metallo-dependent hydrolases"/>
    <property type="match status" value="1"/>
</dbReference>
<feature type="domain" description="Amidohydrolase-related" evidence="5">
    <location>
        <begin position="47"/>
        <end position="429"/>
    </location>
</feature>
<dbReference type="Proteomes" id="UP000659388">
    <property type="component" value="Unassembled WGS sequence"/>
</dbReference>
<comment type="cofactor">
    <cofactor evidence="1">
        <name>Zn(2+)</name>
        <dbReference type="ChEBI" id="CHEBI:29105"/>
    </cofactor>
</comment>